<dbReference type="InterPro" id="IPR036282">
    <property type="entry name" value="Glutathione-S-Trfase_C_sf"/>
</dbReference>
<dbReference type="SFLD" id="SFLDS00019">
    <property type="entry name" value="Glutathione_Transferase_(cytos"/>
    <property type="match status" value="1"/>
</dbReference>
<feature type="domain" description="GST C-terminal" evidence="2">
    <location>
        <begin position="85"/>
        <end position="198"/>
    </location>
</feature>
<dbReference type="Proteomes" id="UP000439113">
    <property type="component" value="Unassembled WGS sequence"/>
</dbReference>
<dbReference type="InterPro" id="IPR004045">
    <property type="entry name" value="Glutathione_S-Trfase_N"/>
</dbReference>
<comment type="caution">
    <text evidence="3">The sequence shown here is derived from an EMBL/GenBank/DDBJ whole genome shotgun (WGS) entry which is preliminary data.</text>
</comment>
<dbReference type="PANTHER" id="PTHR44051:SF8">
    <property type="entry name" value="GLUTATHIONE S-TRANSFERASE GSTA"/>
    <property type="match status" value="1"/>
</dbReference>
<dbReference type="InterPro" id="IPR036249">
    <property type="entry name" value="Thioredoxin-like_sf"/>
</dbReference>
<accession>A0A6N8DKA1</accession>
<reference evidence="3 4" key="1">
    <citation type="submission" date="2019-11" db="EMBL/GenBank/DDBJ databases">
        <title>Whole-genome sequence of a Rhodoblastus acidophilus DSM 142.</title>
        <authorList>
            <person name="Kyndt J.A."/>
            <person name="Meyer T.E."/>
        </authorList>
    </citation>
    <scope>NUCLEOTIDE SEQUENCE [LARGE SCALE GENOMIC DNA]</scope>
    <source>
        <strain evidence="3 4">DSM 142</strain>
    </source>
</reference>
<dbReference type="SUPFAM" id="SSF52833">
    <property type="entry name" value="Thioredoxin-like"/>
    <property type="match status" value="1"/>
</dbReference>
<dbReference type="CDD" id="cd03046">
    <property type="entry name" value="GST_N_GTT1_like"/>
    <property type="match status" value="1"/>
</dbReference>
<dbReference type="SFLD" id="SFLDG01150">
    <property type="entry name" value="Main.1:_Beta-like"/>
    <property type="match status" value="1"/>
</dbReference>
<dbReference type="Gene3D" id="3.40.30.10">
    <property type="entry name" value="Glutaredoxin"/>
    <property type="match status" value="1"/>
</dbReference>
<sequence length="198" mass="22123">MKLYWAAQTRSLRVLWLLEEIGCDYERIAVDLRAGRHHTPEFHAINPMEKVPALEDGEARIAESGAIFAYLIERFPQAGLAPAVGDPLRGRFWQWLFFASANIEAAMTEKMAQVKLPETAAGWGSAERVFNVIAEQLSATPYILGDTFSAVDVMLASNLHYAITAFKMFESRPVFDAYLQACRARKTFQRAAALDAHG</sequence>
<dbReference type="InterPro" id="IPR040079">
    <property type="entry name" value="Glutathione_S-Trfase"/>
</dbReference>
<dbReference type="CDD" id="cd03207">
    <property type="entry name" value="GST_C_8"/>
    <property type="match status" value="1"/>
</dbReference>
<evidence type="ECO:0000259" key="1">
    <source>
        <dbReference type="PROSITE" id="PS50404"/>
    </source>
</evidence>
<dbReference type="OrthoDB" id="5740960at2"/>
<evidence type="ECO:0000259" key="2">
    <source>
        <dbReference type="PROSITE" id="PS50405"/>
    </source>
</evidence>
<dbReference type="PROSITE" id="PS50404">
    <property type="entry name" value="GST_NTER"/>
    <property type="match status" value="1"/>
</dbReference>
<feature type="domain" description="GST N-terminal" evidence="1">
    <location>
        <begin position="1"/>
        <end position="79"/>
    </location>
</feature>
<keyword evidence="3" id="KW-0808">Transferase</keyword>
<proteinExistence type="predicted"/>
<dbReference type="Pfam" id="PF13410">
    <property type="entry name" value="GST_C_2"/>
    <property type="match status" value="1"/>
</dbReference>
<dbReference type="AlphaFoldDB" id="A0A6N8DKA1"/>
<dbReference type="SFLD" id="SFLDG00358">
    <property type="entry name" value="Main_(cytGST)"/>
    <property type="match status" value="1"/>
</dbReference>
<evidence type="ECO:0000313" key="3">
    <source>
        <dbReference type="EMBL" id="MTV30286.1"/>
    </source>
</evidence>
<dbReference type="GO" id="GO:0016740">
    <property type="term" value="F:transferase activity"/>
    <property type="evidence" value="ECO:0007669"/>
    <property type="project" value="UniProtKB-KW"/>
</dbReference>
<dbReference type="InterPro" id="IPR010987">
    <property type="entry name" value="Glutathione-S-Trfase_C-like"/>
</dbReference>
<organism evidence="3 4">
    <name type="scientific">Rhodoblastus acidophilus</name>
    <name type="common">Rhodopseudomonas acidophila</name>
    <dbReference type="NCBI Taxonomy" id="1074"/>
    <lineage>
        <taxon>Bacteria</taxon>
        <taxon>Pseudomonadati</taxon>
        <taxon>Pseudomonadota</taxon>
        <taxon>Alphaproteobacteria</taxon>
        <taxon>Hyphomicrobiales</taxon>
        <taxon>Rhodoblastaceae</taxon>
        <taxon>Rhodoblastus</taxon>
    </lineage>
</organism>
<dbReference type="RefSeq" id="WP_155444955.1">
    <property type="nucleotide sequence ID" value="NZ_JAOQNR010000003.1"/>
</dbReference>
<protein>
    <submittedName>
        <fullName evidence="3">Glutathione S-transferase family protein</fullName>
    </submittedName>
</protein>
<dbReference type="PANTHER" id="PTHR44051">
    <property type="entry name" value="GLUTATHIONE S-TRANSFERASE-RELATED"/>
    <property type="match status" value="1"/>
</dbReference>
<dbReference type="Pfam" id="PF02798">
    <property type="entry name" value="GST_N"/>
    <property type="match status" value="1"/>
</dbReference>
<dbReference type="EMBL" id="WNKS01000003">
    <property type="protein sequence ID" value="MTV30286.1"/>
    <property type="molecule type" value="Genomic_DNA"/>
</dbReference>
<dbReference type="PROSITE" id="PS50405">
    <property type="entry name" value="GST_CTER"/>
    <property type="match status" value="1"/>
</dbReference>
<dbReference type="SUPFAM" id="SSF47616">
    <property type="entry name" value="GST C-terminal domain-like"/>
    <property type="match status" value="1"/>
</dbReference>
<name>A0A6N8DKA1_RHOAC</name>
<dbReference type="Gene3D" id="1.20.1050.10">
    <property type="match status" value="1"/>
</dbReference>
<gene>
    <name evidence="3" type="ORF">GJ654_04685</name>
</gene>
<evidence type="ECO:0000313" key="4">
    <source>
        <dbReference type="Proteomes" id="UP000439113"/>
    </source>
</evidence>